<keyword evidence="3" id="KW-1185">Reference proteome</keyword>
<dbReference type="EMBL" id="PVXP01000047">
    <property type="protein sequence ID" value="PRR83221.1"/>
    <property type="molecule type" value="Genomic_DNA"/>
</dbReference>
<evidence type="ECO:0008006" key="4">
    <source>
        <dbReference type="Google" id="ProtNLM"/>
    </source>
</evidence>
<keyword evidence="1" id="KW-0812">Transmembrane</keyword>
<dbReference type="Proteomes" id="UP000237798">
    <property type="component" value="Unassembled WGS sequence"/>
</dbReference>
<feature type="transmembrane region" description="Helical" evidence="1">
    <location>
        <begin position="60"/>
        <end position="77"/>
    </location>
</feature>
<sequence length="143" mass="16546">MGGIAGLLGWITIWGYIIALLNYFMKYVNRTYISKLSNDRKQYKDLYRFVMRYIVKYHKIAEIVASIAVIGHLYLMYSFRGLSISGLVAAAVMLAVFILGVYGIFINRNMRGSWVKIHRILAFTLIVLIGFHVMFSRILLIRK</sequence>
<dbReference type="RefSeq" id="WP_106010283.1">
    <property type="nucleotide sequence ID" value="NZ_PVXP01000047.1"/>
</dbReference>
<feature type="transmembrane region" description="Helical" evidence="1">
    <location>
        <begin position="6"/>
        <end position="25"/>
    </location>
</feature>
<evidence type="ECO:0000313" key="2">
    <source>
        <dbReference type="EMBL" id="PRR83221.1"/>
    </source>
</evidence>
<organism evidence="2 3">
    <name type="scientific">Clostridium luticellarii</name>
    <dbReference type="NCBI Taxonomy" id="1691940"/>
    <lineage>
        <taxon>Bacteria</taxon>
        <taxon>Bacillati</taxon>
        <taxon>Bacillota</taxon>
        <taxon>Clostridia</taxon>
        <taxon>Eubacteriales</taxon>
        <taxon>Clostridiaceae</taxon>
        <taxon>Clostridium</taxon>
    </lineage>
</organism>
<gene>
    <name evidence="2" type="ORF">CLLU_26890</name>
</gene>
<feature type="transmembrane region" description="Helical" evidence="1">
    <location>
        <begin position="83"/>
        <end position="105"/>
    </location>
</feature>
<evidence type="ECO:0000313" key="3">
    <source>
        <dbReference type="Proteomes" id="UP000237798"/>
    </source>
</evidence>
<accession>A0A2T0BH33</accession>
<dbReference type="AlphaFoldDB" id="A0A2T0BH33"/>
<keyword evidence="1" id="KW-0472">Membrane</keyword>
<evidence type="ECO:0000256" key="1">
    <source>
        <dbReference type="SAM" id="Phobius"/>
    </source>
</evidence>
<dbReference type="OrthoDB" id="2085228at2"/>
<protein>
    <recommendedName>
        <fullName evidence="4">Cytochrome b561 bacterial/Ni-hydrogenase domain-containing protein</fullName>
    </recommendedName>
</protein>
<feature type="transmembrane region" description="Helical" evidence="1">
    <location>
        <begin position="117"/>
        <end position="140"/>
    </location>
</feature>
<reference evidence="2 3" key="1">
    <citation type="submission" date="2018-03" db="EMBL/GenBank/DDBJ databases">
        <title>Genome sequence of Clostridium luticellarii DSM 29923.</title>
        <authorList>
            <person name="Poehlein A."/>
            <person name="Daniel R."/>
        </authorList>
    </citation>
    <scope>NUCLEOTIDE SEQUENCE [LARGE SCALE GENOMIC DNA]</scope>
    <source>
        <strain evidence="2 3">DSM 29923</strain>
    </source>
</reference>
<comment type="caution">
    <text evidence="2">The sequence shown here is derived from an EMBL/GenBank/DDBJ whole genome shotgun (WGS) entry which is preliminary data.</text>
</comment>
<proteinExistence type="predicted"/>
<keyword evidence="1" id="KW-1133">Transmembrane helix</keyword>
<name>A0A2T0BH33_9CLOT</name>